<dbReference type="PANTHER" id="PTHR21525">
    <property type="entry name" value="MOTILE SPERM PROTEIN"/>
    <property type="match status" value="1"/>
</dbReference>
<feature type="compositionally biased region" description="Basic residues" evidence="1">
    <location>
        <begin position="932"/>
        <end position="941"/>
    </location>
</feature>
<gene>
    <name evidence="4" type="ORF">EV682_1258</name>
    <name evidence="3" type="ORF">NCTC11159_02798</name>
</gene>
<dbReference type="Proteomes" id="UP000255108">
    <property type="component" value="Unassembled WGS sequence"/>
</dbReference>
<proteinExistence type="predicted"/>
<evidence type="ECO:0000259" key="2">
    <source>
        <dbReference type="Pfam" id="PF10145"/>
    </source>
</evidence>
<feature type="compositionally biased region" description="Polar residues" evidence="1">
    <location>
        <begin position="229"/>
        <end position="246"/>
    </location>
</feature>
<name>A0A377QCX0_9NEIS</name>
<feature type="region of interest" description="Disordered" evidence="1">
    <location>
        <begin position="190"/>
        <end position="211"/>
    </location>
</feature>
<dbReference type="AlphaFoldDB" id="A0A377QCX0"/>
<dbReference type="Pfam" id="PF10145">
    <property type="entry name" value="PhageMin_Tail"/>
    <property type="match status" value="1"/>
</dbReference>
<evidence type="ECO:0000313" key="3">
    <source>
        <dbReference type="EMBL" id="STQ91721.1"/>
    </source>
</evidence>
<evidence type="ECO:0000313" key="6">
    <source>
        <dbReference type="Proteomes" id="UP000295794"/>
    </source>
</evidence>
<feature type="region of interest" description="Disordered" evidence="1">
    <location>
        <begin position="911"/>
        <end position="946"/>
    </location>
</feature>
<dbReference type="OrthoDB" id="8019720at2"/>
<dbReference type="PANTHER" id="PTHR21525:SF9">
    <property type="entry name" value="CHANNEL_COLICIN DOMAIN-CONTAINING PROTEIN"/>
    <property type="match status" value="1"/>
</dbReference>
<evidence type="ECO:0000313" key="5">
    <source>
        <dbReference type="Proteomes" id="UP000255108"/>
    </source>
</evidence>
<evidence type="ECO:0000313" key="4">
    <source>
        <dbReference type="EMBL" id="TCU81205.1"/>
    </source>
</evidence>
<dbReference type="EMBL" id="SMBT01000025">
    <property type="protein sequence ID" value="TCU81205.1"/>
    <property type="molecule type" value="Genomic_DNA"/>
</dbReference>
<protein>
    <submittedName>
        <fullName evidence="3 4">Minor tail protein</fullName>
    </submittedName>
</protein>
<accession>A0A377QCX0</accession>
<sequence length="1152" mass="118506">MSRDLAIGIVIGGAVSSTFGSAINKTQRSVEGLQGKLANTKGLQSLVGETQRLQRSMEQADRASRRIGLDGVRTLRSEVTGLEKDWKGATDRVGGMAKQLATMRKSTAGKADVSALEAEHTALSRSLKLTQSAAEAKKNAWLHARKDKTGPSGEVLALKAEYQAALLAAKGQKALLAEKRAQIAASKEATAAESKLSRELEKTQQEAKRAKQAFEAKRAALHATKNELKQQTQALGGARQASTALGSSMRDVATSQRAVADGGLRRRLDTHIGQLRQAGIAVDKLDREYIRLGRTSRGLALQEAGKTQMDSGMKLGRTAGLGLATAAIPTKISGDYQAEIRDIAIKAGIAGQGGEKELDGAIRAAAKRQKMAQSDLAASVNGLVTQGMDWREAVGYSDLLGKLTIGQKMESGDAAQLIYSLQQNGVNQAEMEKVMGQIAVAGDIGAFESDKMAKFMPELLATVGSMGMQGPEAVRYIAASLQAQIKLTGNADSAANNFKNLLSKIIAPDSNKKFADAGIDLQGSMEATMRAHGDGPVAAFMRLTENLATSGDATRAKKLADIKARIKNASGDKKAEEEALSAYMQAAGLGEVLSDMQARSAALAQIKYGQQIKDDLIKIQNTDGIKKLDTDKSKRDETSNRKWDVVASEFTAAMVTIGDAIRPVTDFVADTAAQVLKFGTTITANNPAIALTALAAGIGVGLVALKRVAAGAGTWLVGKSLEKMGLRLPGASSEGSAAGGAGPAEAGVQQVFVTNWPTGPLGGSSRRPSVGGTASPASHETPQAEGPVRPGKRAKIGRAFKAGGRLVSRFGGSVMALGSLGASAYGNYKNGEHVPEFALPAGEQKAQASDPPDGIKIGATLGEMIAPGIGSAVGGFLDDAVGVLRDGQGEEGGQGADAGGVQEVFVTNLPAGGGLDLSGEGADRSGGGRERSSRRRGRGAGRVRPALGPLPAVERVGKFAKIGQAFKVGGKVLGKVGGAALSVASAGFTAYDTYKNAKTAPEKGKGYGGAAGSLGGGLAGAKMGAVIGTMIAPGIGTAIGGLLGGAIGALGGEKIGALIGKAIAGKEEAKPPAPAAPAPPAAPPVVVPPAVKPEPKIIPSQVFTFQPTIQVTVKGDVKNPQQIATEIAPHLKRIFDGWQQQASRSAMYDPIG</sequence>
<evidence type="ECO:0000256" key="1">
    <source>
        <dbReference type="SAM" id="MobiDB-lite"/>
    </source>
</evidence>
<keyword evidence="6" id="KW-1185">Reference proteome</keyword>
<dbReference type="EMBL" id="UGHR01000001">
    <property type="protein sequence ID" value="STQ91721.1"/>
    <property type="molecule type" value="Genomic_DNA"/>
</dbReference>
<dbReference type="Proteomes" id="UP000295794">
    <property type="component" value="Unassembled WGS sequence"/>
</dbReference>
<dbReference type="InterPro" id="IPR010090">
    <property type="entry name" value="Phage_tape_meas"/>
</dbReference>
<organism evidence="3 5">
    <name type="scientific">Iodobacter fluviatilis</name>
    <dbReference type="NCBI Taxonomy" id="537"/>
    <lineage>
        <taxon>Bacteria</taxon>
        <taxon>Pseudomonadati</taxon>
        <taxon>Pseudomonadota</taxon>
        <taxon>Betaproteobacteria</taxon>
        <taxon>Neisseriales</taxon>
        <taxon>Chitinibacteraceae</taxon>
        <taxon>Iodobacter</taxon>
    </lineage>
</organism>
<dbReference type="RefSeq" id="WP_115227901.1">
    <property type="nucleotide sequence ID" value="NZ_CAWOLO010000025.1"/>
</dbReference>
<reference evidence="3 5" key="1">
    <citation type="submission" date="2018-06" db="EMBL/GenBank/DDBJ databases">
        <authorList>
            <consortium name="Pathogen Informatics"/>
            <person name="Doyle S."/>
        </authorList>
    </citation>
    <scope>NUCLEOTIDE SEQUENCE [LARGE SCALE GENOMIC DNA]</scope>
    <source>
        <strain evidence="3 5">NCTC11159</strain>
    </source>
</reference>
<feature type="compositionally biased region" description="Basic and acidic residues" evidence="1">
    <location>
        <begin position="921"/>
        <end position="931"/>
    </location>
</feature>
<reference evidence="4 6" key="2">
    <citation type="submission" date="2019-03" db="EMBL/GenBank/DDBJ databases">
        <title>Genomic Encyclopedia of Type Strains, Phase IV (KMG-IV): sequencing the most valuable type-strain genomes for metagenomic binning, comparative biology and taxonomic classification.</title>
        <authorList>
            <person name="Goeker M."/>
        </authorList>
    </citation>
    <scope>NUCLEOTIDE SEQUENCE [LARGE SCALE GENOMIC DNA]</scope>
    <source>
        <strain evidence="4 6">DSM 3764</strain>
    </source>
</reference>
<feature type="compositionally biased region" description="Basic and acidic residues" evidence="1">
    <location>
        <begin position="195"/>
        <end position="211"/>
    </location>
</feature>
<feature type="region of interest" description="Disordered" evidence="1">
    <location>
        <begin position="229"/>
        <end position="252"/>
    </location>
</feature>
<feature type="region of interest" description="Disordered" evidence="1">
    <location>
        <begin position="755"/>
        <end position="794"/>
    </location>
</feature>
<feature type="domain" description="Phage tail tape measure protein" evidence="2">
    <location>
        <begin position="364"/>
        <end position="562"/>
    </location>
</feature>